<name>A0A133V0L8_9EURY</name>
<keyword evidence="4" id="KW-0479">Metal-binding</keyword>
<protein>
    <recommendedName>
        <fullName evidence="9">Polyprenyl synthetase</fullName>
    </recommendedName>
</protein>
<dbReference type="PANTHER" id="PTHR12001">
    <property type="entry name" value="GERANYLGERANYL PYROPHOSPHATE SYNTHASE"/>
    <property type="match status" value="1"/>
</dbReference>
<evidence type="ECO:0000256" key="1">
    <source>
        <dbReference type="ARBA" id="ARBA00001946"/>
    </source>
</evidence>
<dbReference type="PROSITE" id="PS00723">
    <property type="entry name" value="POLYPRENYL_SYNTHASE_1"/>
    <property type="match status" value="1"/>
</dbReference>
<dbReference type="PANTHER" id="PTHR12001:SF85">
    <property type="entry name" value="SHORT CHAIN ISOPRENYL DIPHOSPHATE SYNTHASE"/>
    <property type="match status" value="1"/>
</dbReference>
<comment type="similarity">
    <text evidence="2 6">Belongs to the FPP/GGPP synthase family.</text>
</comment>
<evidence type="ECO:0000256" key="3">
    <source>
        <dbReference type="ARBA" id="ARBA00022679"/>
    </source>
</evidence>
<keyword evidence="8" id="KW-1185">Reference proteome</keyword>
<dbReference type="InterPro" id="IPR033749">
    <property type="entry name" value="Polyprenyl_synt_CS"/>
</dbReference>
<proteinExistence type="inferred from homology"/>
<evidence type="ECO:0000313" key="7">
    <source>
        <dbReference type="EMBL" id="KXA99982.1"/>
    </source>
</evidence>
<keyword evidence="5" id="KW-0460">Magnesium</keyword>
<keyword evidence="3 6" id="KW-0808">Transferase</keyword>
<comment type="cofactor">
    <cofactor evidence="1">
        <name>Mg(2+)</name>
        <dbReference type="ChEBI" id="CHEBI:18420"/>
    </cofactor>
</comment>
<sequence length="348" mass="40139">MGWEEALDQYGGLVEERLEDFLSELVEDRKYYHPFMSDLYSKIREYVLRKGKRLASCSTLLTYKGYTGKLDDRILNACIGVELFRHSILIHDDLVDQDEYRRGGLALHRLFSDEYDERFSEGTAIFMGDAMYALALQAFRNSRFTEEKISELLRLFEKGYREVNESQVLDLLFESKEPDVEEWQIMASRRAATLFRTTILAGAILAETLEEDRNLLEKAATHVGYAFDIQDDIIDIFASEEQYGRPPGGDLRHGKKPLHMVHALKLAGEEDLKTLRGLVGKESLTREELESTREIIRKSGALEAAKNESKRHAETAKELIAKTRLDKETKEFLSSLISYIEQSLDWYK</sequence>
<dbReference type="Gene3D" id="1.10.600.10">
    <property type="entry name" value="Farnesyl Diphosphate Synthase"/>
    <property type="match status" value="1"/>
</dbReference>
<evidence type="ECO:0000256" key="5">
    <source>
        <dbReference type="ARBA" id="ARBA00022842"/>
    </source>
</evidence>
<dbReference type="GO" id="GO:0008299">
    <property type="term" value="P:isoprenoid biosynthetic process"/>
    <property type="evidence" value="ECO:0007669"/>
    <property type="project" value="InterPro"/>
</dbReference>
<organism evidence="7 8">
    <name type="scientific">candidate division MSBL1 archaeon SCGC-AAA261C02</name>
    <dbReference type="NCBI Taxonomy" id="1698272"/>
    <lineage>
        <taxon>Archaea</taxon>
        <taxon>Methanobacteriati</taxon>
        <taxon>Methanobacteriota</taxon>
        <taxon>candidate division MSBL1</taxon>
    </lineage>
</organism>
<dbReference type="EMBL" id="LHXW01000017">
    <property type="protein sequence ID" value="KXA99982.1"/>
    <property type="molecule type" value="Genomic_DNA"/>
</dbReference>
<dbReference type="Proteomes" id="UP000070520">
    <property type="component" value="Unassembled WGS sequence"/>
</dbReference>
<evidence type="ECO:0000256" key="4">
    <source>
        <dbReference type="ARBA" id="ARBA00022723"/>
    </source>
</evidence>
<evidence type="ECO:0000256" key="2">
    <source>
        <dbReference type="ARBA" id="ARBA00006706"/>
    </source>
</evidence>
<dbReference type="InterPro" id="IPR000092">
    <property type="entry name" value="Polyprenyl_synt"/>
</dbReference>
<dbReference type="Pfam" id="PF00348">
    <property type="entry name" value="polyprenyl_synt"/>
    <property type="match status" value="1"/>
</dbReference>
<dbReference type="SUPFAM" id="SSF48576">
    <property type="entry name" value="Terpenoid synthases"/>
    <property type="match status" value="1"/>
</dbReference>
<dbReference type="AlphaFoldDB" id="A0A133V0L8"/>
<accession>A0A133V0L8</accession>
<evidence type="ECO:0000256" key="6">
    <source>
        <dbReference type="RuleBase" id="RU004466"/>
    </source>
</evidence>
<evidence type="ECO:0000313" key="8">
    <source>
        <dbReference type="Proteomes" id="UP000070520"/>
    </source>
</evidence>
<dbReference type="GO" id="GO:0046872">
    <property type="term" value="F:metal ion binding"/>
    <property type="evidence" value="ECO:0007669"/>
    <property type="project" value="UniProtKB-KW"/>
</dbReference>
<dbReference type="GO" id="GO:0004659">
    <property type="term" value="F:prenyltransferase activity"/>
    <property type="evidence" value="ECO:0007669"/>
    <property type="project" value="InterPro"/>
</dbReference>
<dbReference type="InterPro" id="IPR008949">
    <property type="entry name" value="Isoprenoid_synthase_dom_sf"/>
</dbReference>
<comment type="caution">
    <text evidence="7">The sequence shown here is derived from an EMBL/GenBank/DDBJ whole genome shotgun (WGS) entry which is preliminary data.</text>
</comment>
<dbReference type="SFLD" id="SFLDS00005">
    <property type="entry name" value="Isoprenoid_Synthase_Type_I"/>
    <property type="match status" value="1"/>
</dbReference>
<evidence type="ECO:0008006" key="9">
    <source>
        <dbReference type="Google" id="ProtNLM"/>
    </source>
</evidence>
<reference evidence="7 8" key="1">
    <citation type="journal article" date="2016" name="Sci. Rep.">
        <title>Metabolic traits of an uncultured archaeal lineage -MSBL1- from brine pools of the Red Sea.</title>
        <authorList>
            <person name="Mwirichia R."/>
            <person name="Alam I."/>
            <person name="Rashid M."/>
            <person name="Vinu M."/>
            <person name="Ba-Alawi W."/>
            <person name="Anthony Kamau A."/>
            <person name="Kamanda Ngugi D."/>
            <person name="Goker M."/>
            <person name="Klenk H.P."/>
            <person name="Bajic V."/>
            <person name="Stingl U."/>
        </authorList>
    </citation>
    <scope>NUCLEOTIDE SEQUENCE [LARGE SCALE GENOMIC DNA]</scope>
    <source>
        <strain evidence="7">SCGC-AAA261C02</strain>
    </source>
</reference>
<gene>
    <name evidence="7" type="ORF">AKJ42_02015</name>
</gene>